<organism evidence="2 3">
    <name type="scientific">Clostridium gasigenes</name>
    <dbReference type="NCBI Taxonomy" id="94869"/>
    <lineage>
        <taxon>Bacteria</taxon>
        <taxon>Bacillati</taxon>
        <taxon>Bacillota</taxon>
        <taxon>Clostridia</taxon>
        <taxon>Eubacteriales</taxon>
        <taxon>Clostridiaceae</taxon>
        <taxon>Clostridium</taxon>
    </lineage>
</organism>
<feature type="domain" description="DUF4397" evidence="1">
    <location>
        <begin position="14"/>
        <end position="125"/>
    </location>
</feature>
<evidence type="ECO:0000313" key="2">
    <source>
        <dbReference type="EMBL" id="SDP68679.1"/>
    </source>
</evidence>
<protein>
    <recommendedName>
        <fullName evidence="1">DUF4397 domain-containing protein</fullName>
    </recommendedName>
</protein>
<dbReference type="OrthoDB" id="9783299at2"/>
<dbReference type="EMBL" id="FNJM01000012">
    <property type="protein sequence ID" value="SDP68679.1"/>
    <property type="molecule type" value="Genomic_DNA"/>
</dbReference>
<dbReference type="AlphaFoldDB" id="A0A1H0UR04"/>
<dbReference type="RefSeq" id="WP_089971747.1">
    <property type="nucleotide sequence ID" value="NZ_FNJM01000012.1"/>
</dbReference>
<sequence length="205" mass="22866">MNFYRETLPNSQSRLRLIHALPEAGSIDVYANGELIAKGLLFGKVVPYLQLNPGSYEIQLYPSGLYDNPLFTKTINLLPNSASTVSIITFYNSIDLFLLNDSTSGPSISNSFLRFIHLSPNSPLLTLSLLNNVPLFSNVEYVETTGYYPLSPGIYNFRVTLSSLQAISQLITNLRLLNGQFYTIYIIGLFNNTPPLGYLVLRDSL</sequence>
<dbReference type="STRING" id="94869.SAMN04488529_11241"/>
<dbReference type="Pfam" id="PF14344">
    <property type="entry name" value="DUF4397"/>
    <property type="match status" value="1"/>
</dbReference>
<dbReference type="Proteomes" id="UP000198597">
    <property type="component" value="Unassembled WGS sequence"/>
</dbReference>
<dbReference type="InterPro" id="IPR025510">
    <property type="entry name" value="DUF4397"/>
</dbReference>
<gene>
    <name evidence="2" type="ORF">SAMN04488529_11241</name>
</gene>
<evidence type="ECO:0000313" key="3">
    <source>
        <dbReference type="Proteomes" id="UP000198597"/>
    </source>
</evidence>
<name>A0A1H0UR04_9CLOT</name>
<accession>A0A1H0UR04</accession>
<reference evidence="2 3" key="1">
    <citation type="submission" date="2016-10" db="EMBL/GenBank/DDBJ databases">
        <authorList>
            <person name="de Groot N.N."/>
        </authorList>
    </citation>
    <scope>NUCLEOTIDE SEQUENCE [LARGE SCALE GENOMIC DNA]</scope>
    <source>
        <strain evidence="2 3">DSM 12272</strain>
    </source>
</reference>
<keyword evidence="3" id="KW-1185">Reference proteome</keyword>
<proteinExistence type="predicted"/>
<evidence type="ECO:0000259" key="1">
    <source>
        <dbReference type="Pfam" id="PF14344"/>
    </source>
</evidence>